<dbReference type="Pfam" id="PF01978">
    <property type="entry name" value="TrmB"/>
    <property type="match status" value="1"/>
</dbReference>
<dbReference type="STRING" id="529709.PYCH_15070"/>
<keyword evidence="3" id="KW-1185">Reference proteome</keyword>
<name>F8AGH4_PYRYC</name>
<dbReference type="GeneID" id="10838077"/>
<dbReference type="Proteomes" id="UP000008386">
    <property type="component" value="Chromosome"/>
</dbReference>
<sequence>MRGELGNTYEKFEALLRSIGLKKNEIRIYRLLLEKGRAMRIREIQKELGISERSVREHVLNLYRKGLLKRELIQMGWLGYAYTAVSPGEILQKIKESLMKRIEELEKEFKKG</sequence>
<dbReference type="InterPro" id="IPR051797">
    <property type="entry name" value="TrmB-like"/>
</dbReference>
<evidence type="ECO:0000313" key="3">
    <source>
        <dbReference type="Proteomes" id="UP000008386"/>
    </source>
</evidence>
<dbReference type="SUPFAM" id="SSF46785">
    <property type="entry name" value="Winged helix' DNA-binding domain"/>
    <property type="match status" value="1"/>
</dbReference>
<evidence type="ECO:0000259" key="1">
    <source>
        <dbReference type="Pfam" id="PF01978"/>
    </source>
</evidence>
<dbReference type="OrthoDB" id="85833at2157"/>
<dbReference type="PANTHER" id="PTHR34293:SF1">
    <property type="entry name" value="HTH-TYPE TRANSCRIPTIONAL REGULATOR TRMBL2"/>
    <property type="match status" value="1"/>
</dbReference>
<dbReference type="AlphaFoldDB" id="F8AGH4"/>
<dbReference type="InterPro" id="IPR036390">
    <property type="entry name" value="WH_DNA-bd_sf"/>
</dbReference>
<dbReference type="Gene3D" id="1.10.10.10">
    <property type="entry name" value="Winged helix-like DNA-binding domain superfamily/Winged helix DNA-binding domain"/>
    <property type="match status" value="1"/>
</dbReference>
<reference evidence="2 3" key="1">
    <citation type="journal article" date="2011" name="J. Bacteriol.">
        <title>Complete genome sequence of the obligate piezophilic hyperthermophilic archaeon Pyrococcus yayanosii CH1.</title>
        <authorList>
            <person name="Jun X."/>
            <person name="Lupeng L."/>
            <person name="Minjuan X."/>
            <person name="Oger P."/>
            <person name="Fengping W."/>
            <person name="Jebbar M."/>
            <person name="Xiang X."/>
        </authorList>
    </citation>
    <scope>NUCLEOTIDE SEQUENCE [LARGE SCALE GENOMIC DNA]</scope>
    <source>
        <strain evidence="3">CH1 / JCM 16557</strain>
    </source>
</reference>
<dbReference type="RefSeq" id="WP_013906231.1">
    <property type="nucleotide sequence ID" value="NC_015680.1"/>
</dbReference>
<dbReference type="HOGENOM" id="CLU_173773_0_0_2"/>
<dbReference type="KEGG" id="pya:PYCH_15070"/>
<accession>F8AGH4</accession>
<feature type="domain" description="Transcription regulator TrmB N-terminal" evidence="1">
    <location>
        <begin position="16"/>
        <end position="87"/>
    </location>
</feature>
<dbReference type="InterPro" id="IPR002831">
    <property type="entry name" value="Tscrpt_reg_TrmB_N"/>
</dbReference>
<organism evidence="2 3">
    <name type="scientific">Pyrococcus yayanosii (strain CH1 / JCM 16557)</name>
    <dbReference type="NCBI Taxonomy" id="529709"/>
    <lineage>
        <taxon>Archaea</taxon>
        <taxon>Methanobacteriati</taxon>
        <taxon>Methanobacteriota</taxon>
        <taxon>Thermococci</taxon>
        <taxon>Thermococcales</taxon>
        <taxon>Thermococcaceae</taxon>
        <taxon>Pyrococcus</taxon>
    </lineage>
</organism>
<dbReference type="EMBL" id="CP002779">
    <property type="protein sequence ID" value="AEH25175.1"/>
    <property type="molecule type" value="Genomic_DNA"/>
</dbReference>
<dbReference type="eggNOG" id="arCOG02243">
    <property type="taxonomic scope" value="Archaea"/>
</dbReference>
<evidence type="ECO:0000313" key="2">
    <source>
        <dbReference type="EMBL" id="AEH25175.1"/>
    </source>
</evidence>
<dbReference type="PANTHER" id="PTHR34293">
    <property type="entry name" value="HTH-TYPE TRANSCRIPTIONAL REGULATOR TRMBL2"/>
    <property type="match status" value="1"/>
</dbReference>
<proteinExistence type="predicted"/>
<gene>
    <name evidence="2" type="ordered locus">PYCH_15070</name>
</gene>
<dbReference type="InterPro" id="IPR036388">
    <property type="entry name" value="WH-like_DNA-bd_sf"/>
</dbReference>
<protein>
    <submittedName>
        <fullName evidence="2">Transcription regulator, ArsR family</fullName>
    </submittedName>
</protein>